<evidence type="ECO:0000256" key="4">
    <source>
        <dbReference type="ARBA" id="ARBA00022842"/>
    </source>
</evidence>
<comment type="cofactor">
    <cofactor evidence="1">
        <name>Mg(2+)</name>
        <dbReference type="ChEBI" id="CHEBI:18420"/>
    </cofactor>
</comment>
<dbReference type="NCBIfam" id="TIGR01460">
    <property type="entry name" value="HAD-SF-IIA"/>
    <property type="match status" value="1"/>
</dbReference>
<evidence type="ECO:0000256" key="1">
    <source>
        <dbReference type="ARBA" id="ARBA00001946"/>
    </source>
</evidence>
<dbReference type="InterPro" id="IPR006355">
    <property type="entry name" value="LHPP/HDHD2"/>
</dbReference>
<dbReference type="Proteomes" id="UP000677054">
    <property type="component" value="Unassembled WGS sequence"/>
</dbReference>
<reference evidence="6" key="1">
    <citation type="submission" date="2020-11" db="EMBL/GenBank/DDBJ databases">
        <authorList>
            <person name="Tran Van P."/>
        </authorList>
    </citation>
    <scope>NUCLEOTIDE SEQUENCE</scope>
</reference>
<dbReference type="PANTHER" id="PTHR19288:SF46">
    <property type="entry name" value="HALOACID DEHALOGENASE-LIKE HYDROLASE DOMAIN-CONTAINING PROTEIN 2"/>
    <property type="match status" value="1"/>
</dbReference>
<sequence>MLRVNICKRPFSSRIYTSTLSIKLFEVLCTHCRGLRVQPMAQGPAGVMPPFPSLSAVLIDLSGTLHIEDTVVPGAVEALKRLREVIPCVKFVTNTTKESKRVLFERLIQLGFSIDQSEIFTSLTAARSLVERKELRPHLMLEPEALEDFQGIPTDNPNALVVGLAPSLFSYEPLNQAFRLLLHGGTLIGIHKARYYKRKDGLALGPGPFVTALEYATGVTAEVVGKPESSFFLSALKELDVKPENAIMIGDDVKDDVLGAQKAGLIGALVKTGKYRHGDVDRFGEKPNYVFEDFPQAVEFIMLNMSNTQPS</sequence>
<evidence type="ECO:0000313" key="6">
    <source>
        <dbReference type="EMBL" id="CAD7244287.1"/>
    </source>
</evidence>
<dbReference type="NCBIfam" id="TIGR01458">
    <property type="entry name" value="HAD-SF-IIA-hyp3"/>
    <property type="match status" value="1"/>
</dbReference>
<dbReference type="EMBL" id="LR900120">
    <property type="protein sequence ID" value="CAD7244287.1"/>
    <property type="molecule type" value="Genomic_DNA"/>
</dbReference>
<dbReference type="CDD" id="cd07509">
    <property type="entry name" value="HAD_PPase"/>
    <property type="match status" value="1"/>
</dbReference>
<dbReference type="Gene3D" id="3.40.50.1000">
    <property type="entry name" value="HAD superfamily/HAD-like"/>
    <property type="match status" value="2"/>
</dbReference>
<dbReference type="InterPro" id="IPR006439">
    <property type="entry name" value="HAD-SF_hydro_IA"/>
</dbReference>
<dbReference type="OrthoDB" id="426235at2759"/>
<dbReference type="GO" id="GO:0046872">
    <property type="term" value="F:metal ion binding"/>
    <property type="evidence" value="ECO:0007669"/>
    <property type="project" value="UniProtKB-KW"/>
</dbReference>
<evidence type="ECO:0000256" key="2">
    <source>
        <dbReference type="ARBA" id="ARBA00007958"/>
    </source>
</evidence>
<dbReference type="SUPFAM" id="SSF56784">
    <property type="entry name" value="HAD-like"/>
    <property type="match status" value="1"/>
</dbReference>
<evidence type="ECO:0000256" key="3">
    <source>
        <dbReference type="ARBA" id="ARBA00022723"/>
    </source>
</evidence>
<dbReference type="AlphaFoldDB" id="A0A7R9A5N3"/>
<dbReference type="GO" id="GO:0016791">
    <property type="term" value="F:phosphatase activity"/>
    <property type="evidence" value="ECO:0007669"/>
    <property type="project" value="InterPro"/>
</dbReference>
<organism evidence="6">
    <name type="scientific">Darwinula stevensoni</name>
    <dbReference type="NCBI Taxonomy" id="69355"/>
    <lineage>
        <taxon>Eukaryota</taxon>
        <taxon>Metazoa</taxon>
        <taxon>Ecdysozoa</taxon>
        <taxon>Arthropoda</taxon>
        <taxon>Crustacea</taxon>
        <taxon>Oligostraca</taxon>
        <taxon>Ostracoda</taxon>
        <taxon>Podocopa</taxon>
        <taxon>Podocopida</taxon>
        <taxon>Darwinulocopina</taxon>
        <taxon>Darwinuloidea</taxon>
        <taxon>Darwinulidae</taxon>
        <taxon>Darwinula</taxon>
    </lineage>
</organism>
<evidence type="ECO:0000256" key="5">
    <source>
        <dbReference type="ARBA" id="ARBA00039666"/>
    </source>
</evidence>
<protein>
    <recommendedName>
        <fullName evidence="5">Haloacid dehalogenase-like hydrolase domain-containing protein 2</fullName>
    </recommendedName>
</protein>
<gene>
    <name evidence="6" type="ORF">DSTB1V02_LOCUS4187</name>
</gene>
<keyword evidence="3" id="KW-0479">Metal-binding</keyword>
<dbReference type="NCBIfam" id="TIGR01549">
    <property type="entry name" value="HAD-SF-IA-v1"/>
    <property type="match status" value="1"/>
</dbReference>
<dbReference type="Pfam" id="PF13344">
    <property type="entry name" value="Hydrolase_6"/>
    <property type="match status" value="1"/>
</dbReference>
<evidence type="ECO:0000313" key="7">
    <source>
        <dbReference type="Proteomes" id="UP000677054"/>
    </source>
</evidence>
<dbReference type="FunFam" id="3.40.50.1000:FF:000060">
    <property type="entry name" value="Haloacid dehalogenase-like hydrolase domain-containing protein 2"/>
    <property type="match status" value="1"/>
</dbReference>
<keyword evidence="7" id="KW-1185">Reference proteome</keyword>
<dbReference type="Pfam" id="PF13242">
    <property type="entry name" value="Hydrolase_like"/>
    <property type="match status" value="1"/>
</dbReference>
<dbReference type="InterPro" id="IPR006357">
    <property type="entry name" value="HAD-SF_hydro_IIA"/>
</dbReference>
<dbReference type="InterPro" id="IPR023214">
    <property type="entry name" value="HAD_sf"/>
</dbReference>
<dbReference type="InterPro" id="IPR036412">
    <property type="entry name" value="HAD-like_sf"/>
</dbReference>
<proteinExistence type="inferred from homology"/>
<dbReference type="PANTHER" id="PTHR19288">
    <property type="entry name" value="4-NITROPHENYLPHOSPHATASE-RELATED"/>
    <property type="match status" value="1"/>
</dbReference>
<dbReference type="GO" id="GO:0005737">
    <property type="term" value="C:cytoplasm"/>
    <property type="evidence" value="ECO:0007669"/>
    <property type="project" value="TreeGrafter"/>
</dbReference>
<accession>A0A7R9A5N3</accession>
<comment type="similarity">
    <text evidence="2">Belongs to the HAD-like hydrolase superfamily.</text>
</comment>
<dbReference type="EMBL" id="CAJPEV010000603">
    <property type="protein sequence ID" value="CAG0886844.1"/>
    <property type="molecule type" value="Genomic_DNA"/>
</dbReference>
<keyword evidence="4" id="KW-0460">Magnesium</keyword>
<name>A0A7R9A5N3_9CRUS</name>